<dbReference type="EMBL" id="JAQQBR010000001">
    <property type="protein sequence ID" value="KAK0182987.1"/>
    <property type="molecule type" value="Genomic_DNA"/>
</dbReference>
<dbReference type="PANTHER" id="PTHR31183:SF1">
    <property type="entry name" value="CILIA- AND FLAGELLA-ASSOCIATED PROTEIN 53"/>
    <property type="match status" value="1"/>
</dbReference>
<accession>A0AA39G7G0</accession>
<evidence type="ECO:0000256" key="4">
    <source>
        <dbReference type="SAM" id="Coils"/>
    </source>
</evidence>
<organism evidence="5 6">
    <name type="scientific">Microctonus hyperodae</name>
    <name type="common">Parasitoid wasp</name>
    <dbReference type="NCBI Taxonomy" id="165561"/>
    <lineage>
        <taxon>Eukaryota</taxon>
        <taxon>Metazoa</taxon>
        <taxon>Ecdysozoa</taxon>
        <taxon>Arthropoda</taxon>
        <taxon>Hexapoda</taxon>
        <taxon>Insecta</taxon>
        <taxon>Pterygota</taxon>
        <taxon>Neoptera</taxon>
        <taxon>Endopterygota</taxon>
        <taxon>Hymenoptera</taxon>
        <taxon>Apocrita</taxon>
        <taxon>Ichneumonoidea</taxon>
        <taxon>Braconidae</taxon>
        <taxon>Euphorinae</taxon>
        <taxon>Microctonus</taxon>
    </lineage>
</organism>
<dbReference type="AlphaFoldDB" id="A0AA39G7G0"/>
<proteinExistence type="predicted"/>
<keyword evidence="2" id="KW-0969">Cilium</keyword>
<dbReference type="PANTHER" id="PTHR31183">
    <property type="entry name" value="TRICHOPLEIN KERATIN FILAMENT-BINDING PROTEIN FAMILY MEMBER"/>
    <property type="match status" value="1"/>
</dbReference>
<evidence type="ECO:0000256" key="1">
    <source>
        <dbReference type="ARBA" id="ARBA00004138"/>
    </source>
</evidence>
<gene>
    <name evidence="5" type="ORF">PV327_001066</name>
</gene>
<name>A0AA39G7G0_MICHY</name>
<dbReference type="InterPro" id="IPR043596">
    <property type="entry name" value="CFAP53/TCHP"/>
</dbReference>
<keyword evidence="6" id="KW-1185">Reference proteome</keyword>
<evidence type="ECO:0000256" key="2">
    <source>
        <dbReference type="ARBA" id="ARBA00023069"/>
    </source>
</evidence>
<comment type="subcellular location">
    <subcellularLocation>
        <location evidence="1">Cell projection</location>
        <location evidence="1">Cilium</location>
    </subcellularLocation>
</comment>
<reference evidence="5" key="1">
    <citation type="journal article" date="2023" name="bioRxiv">
        <title>Scaffold-level genome assemblies of two parasitoid biocontrol wasps reveal the parthenogenesis mechanism and an associated novel virus.</title>
        <authorList>
            <person name="Inwood S."/>
            <person name="Skelly J."/>
            <person name="Guhlin J."/>
            <person name="Harrop T."/>
            <person name="Goldson S."/>
            <person name="Dearden P."/>
        </authorList>
    </citation>
    <scope>NUCLEOTIDE SEQUENCE</scope>
    <source>
        <strain evidence="5">Lincoln</strain>
        <tissue evidence="5">Whole body</tissue>
    </source>
</reference>
<evidence type="ECO:0008006" key="7">
    <source>
        <dbReference type="Google" id="ProtNLM"/>
    </source>
</evidence>
<keyword evidence="3" id="KW-0966">Cell projection</keyword>
<comment type="caution">
    <text evidence="5">The sequence shown here is derived from an EMBL/GenBank/DDBJ whole genome shotgun (WGS) entry which is preliminary data.</text>
</comment>
<feature type="coiled-coil region" evidence="4">
    <location>
        <begin position="253"/>
        <end position="414"/>
    </location>
</feature>
<evidence type="ECO:0000313" key="6">
    <source>
        <dbReference type="Proteomes" id="UP001168972"/>
    </source>
</evidence>
<dbReference type="Proteomes" id="UP001168972">
    <property type="component" value="Unassembled WGS sequence"/>
</dbReference>
<sequence>MARRSGKGAGIFAPPKKRTVSIIPMDIEQLTNAKALAKERELRNFIKTREFERRTDKTIMIKKIEDYVTRGMAAYEEDINTRRLKLRDMIQAEEAELTREVVDQLRQKANSRTEEMRMCTEMERANEEENRRVTVMLKRQQQYFESCPEVRDKISREMARSVKYANLAQILEKDDRMREERRLDKLWHEIMLREIEEKRKRDDEEKQKRLMKEKETSIILVEQMTNSSTSIDDARRLSDEEHEKLEKLWADVRMEEINELERERKKRMKLKQDLEEQLLLVKQRLADEARHKATIENKLRMENQAELEREKINTAQKSTDLRNEMMAYMKSLEDLRREEAKRNAEVEAIIDKSSRDITERHNLAIERYNENRKRLLNDVMAARDVQLKEKQEIKNQERKRFDEEQELYEKEMQREAAACVAQTNKRREMALCYGKELKAQCDLLKIKKYDAEMSQKHKHDPKHLDECKKYTEKLLNAPEIITPSAFKVMLKECAARRET</sequence>
<keyword evidence="4" id="KW-0175">Coiled coil</keyword>
<protein>
    <recommendedName>
        <fullName evidence="7">Trichohyalin-plectin-homology domain-containing protein</fullName>
    </recommendedName>
</protein>
<reference evidence="5" key="2">
    <citation type="submission" date="2023-03" db="EMBL/GenBank/DDBJ databases">
        <authorList>
            <person name="Inwood S.N."/>
            <person name="Skelly J.G."/>
            <person name="Guhlin J."/>
            <person name="Harrop T.W.R."/>
            <person name="Goldson S.G."/>
            <person name="Dearden P.K."/>
        </authorList>
    </citation>
    <scope>NUCLEOTIDE SEQUENCE</scope>
    <source>
        <strain evidence="5">Lincoln</strain>
        <tissue evidence="5">Whole body</tissue>
    </source>
</reference>
<evidence type="ECO:0000313" key="5">
    <source>
        <dbReference type="EMBL" id="KAK0182987.1"/>
    </source>
</evidence>
<evidence type="ECO:0000256" key="3">
    <source>
        <dbReference type="ARBA" id="ARBA00023273"/>
    </source>
</evidence>
<dbReference type="GO" id="GO:0005929">
    <property type="term" value="C:cilium"/>
    <property type="evidence" value="ECO:0007669"/>
    <property type="project" value="UniProtKB-SubCell"/>
</dbReference>